<feature type="chain" id="PRO_5046200607" evidence="1">
    <location>
        <begin position="20"/>
        <end position="280"/>
    </location>
</feature>
<dbReference type="RefSeq" id="WP_121697863.1">
    <property type="nucleotide sequence ID" value="NZ_JBCLPP010000001.1"/>
</dbReference>
<evidence type="ECO:0000256" key="1">
    <source>
        <dbReference type="SAM" id="SignalP"/>
    </source>
</evidence>
<dbReference type="InterPro" id="IPR005901">
    <property type="entry name" value="GLPGLI"/>
</dbReference>
<dbReference type="Proteomes" id="UP001565200">
    <property type="component" value="Unassembled WGS sequence"/>
</dbReference>
<keyword evidence="1" id="KW-0732">Signal</keyword>
<gene>
    <name evidence="2" type="ORF">AAK873_00310</name>
</gene>
<proteinExistence type="predicted"/>
<evidence type="ECO:0000313" key="2">
    <source>
        <dbReference type="EMBL" id="MEY8244055.1"/>
    </source>
</evidence>
<dbReference type="Pfam" id="PF22252">
    <property type="entry name" value="PNGase_F-II_N"/>
    <property type="match status" value="1"/>
</dbReference>
<sequence>MKQTITSLFMCIVSIAAIAQQKADIEVSYTAHHPNMRNGKDDLTNQYILIANANESKFFSPMTEYIDSLNSTTDGKAKYQEITRNAYLGGKMDDIPRPDGSYYVVKSRPANKSLYYDNAGLEKYFYEEPLHEWDWEISDSTKTILGYECIEATTMFNGRKWTAWFTPEIPLDAGPWKLEGLPGLIMEATAEGGQYRFETTGLQQTDKPILPVYLADEYEKTDRISYLKAKRNFLDNPLGQINAKLGNEGVTIKDENGNHVHGGSIFAPSSIVDLIETDYR</sequence>
<feature type="signal peptide" evidence="1">
    <location>
        <begin position="1"/>
        <end position="19"/>
    </location>
</feature>
<name>A0ABV4CUZ4_9BACT</name>
<accession>A0ABV4CUZ4</accession>
<comment type="caution">
    <text evidence="2">The sequence shown here is derived from an EMBL/GenBank/DDBJ whole genome shotgun (WGS) entry which is preliminary data.</text>
</comment>
<dbReference type="NCBIfam" id="TIGR01200">
    <property type="entry name" value="GLPGLI"/>
    <property type="match status" value="1"/>
</dbReference>
<evidence type="ECO:0000313" key="3">
    <source>
        <dbReference type="Proteomes" id="UP001565200"/>
    </source>
</evidence>
<dbReference type="EMBL" id="JBCLPP010000001">
    <property type="protein sequence ID" value="MEY8244055.1"/>
    <property type="molecule type" value="Genomic_DNA"/>
</dbReference>
<organism evidence="2 3">
    <name type="scientific">Heminiphilus faecis</name>
    <dbReference type="NCBI Taxonomy" id="2601703"/>
    <lineage>
        <taxon>Bacteria</taxon>
        <taxon>Pseudomonadati</taxon>
        <taxon>Bacteroidota</taxon>
        <taxon>Bacteroidia</taxon>
        <taxon>Bacteroidales</taxon>
        <taxon>Muribaculaceae</taxon>
        <taxon>Heminiphilus</taxon>
    </lineage>
</organism>
<reference evidence="2 3" key="1">
    <citation type="submission" date="2024-03" db="EMBL/GenBank/DDBJ databases">
        <title>Mouse gut bacterial collection (mGBC) of GemPharmatech.</title>
        <authorList>
            <person name="He Y."/>
            <person name="Dong L."/>
            <person name="Wu D."/>
            <person name="Gao X."/>
            <person name="Lin Z."/>
        </authorList>
    </citation>
    <scope>NUCLEOTIDE SEQUENCE [LARGE SCALE GENOMIC DNA]</scope>
    <source>
        <strain evidence="2 3">54-13</strain>
    </source>
</reference>
<keyword evidence="3" id="KW-1185">Reference proteome</keyword>
<protein>
    <submittedName>
        <fullName evidence="2">GLPGLI family protein</fullName>
    </submittedName>
</protein>